<dbReference type="EMBL" id="BSXV01003356">
    <property type="protein sequence ID" value="GME98162.1"/>
    <property type="molecule type" value="Genomic_DNA"/>
</dbReference>
<reference evidence="1" key="1">
    <citation type="submission" date="2023-04" db="EMBL/GenBank/DDBJ databases">
        <title>Candida boidinii NBRC 1967.</title>
        <authorList>
            <person name="Ichikawa N."/>
            <person name="Sato H."/>
            <person name="Tonouchi N."/>
        </authorList>
    </citation>
    <scope>NUCLEOTIDE SEQUENCE</scope>
    <source>
        <strain evidence="1">NBRC 1967</strain>
    </source>
</reference>
<name>A0ACB5TZY4_CANBO</name>
<proteinExistence type="predicted"/>
<gene>
    <name evidence="1" type="ORF">Cboi01_000485700</name>
</gene>
<accession>A0ACB5TZY4</accession>
<organism evidence="1 2">
    <name type="scientific">Candida boidinii</name>
    <name type="common">Yeast</name>
    <dbReference type="NCBI Taxonomy" id="5477"/>
    <lineage>
        <taxon>Eukaryota</taxon>
        <taxon>Fungi</taxon>
        <taxon>Dikarya</taxon>
        <taxon>Ascomycota</taxon>
        <taxon>Saccharomycotina</taxon>
        <taxon>Pichiomycetes</taxon>
        <taxon>Pichiales</taxon>
        <taxon>Pichiaceae</taxon>
        <taxon>Ogataea</taxon>
        <taxon>Ogataea/Candida clade</taxon>
    </lineage>
</organism>
<evidence type="ECO:0000313" key="1">
    <source>
        <dbReference type="EMBL" id="GME98162.1"/>
    </source>
</evidence>
<protein>
    <submittedName>
        <fullName evidence="1">Unnamed protein product</fullName>
    </submittedName>
</protein>
<comment type="caution">
    <text evidence="1">The sequence shown here is derived from an EMBL/GenBank/DDBJ whole genome shotgun (WGS) entry which is preliminary data.</text>
</comment>
<dbReference type="Proteomes" id="UP001165101">
    <property type="component" value="Unassembled WGS sequence"/>
</dbReference>
<sequence length="325" mass="37432">MSQQPGNPQLQPRDVQTGPTKNPVILSIANFLRQHKLLKLRTGINLTNKQTNEFFRYKRCIRALLDNSYEIYRLKQLNSKLNLKLPEIKDEITAQKIFISLIQSQLILPIEKLNLKSIKENNLKLPDKSTPYFNIIQKAVLQPDNYYIWTYQPSNPFLFIYTILGVITIFTIILFPLWPFWMRKGVWYLSVILLGLIVLFFIIAILRLIIYVLTLALPNQFWLFPNLFEDCGFVESFIPFYEWTSPDANKTKKKSKKSSSSPSSKKLDTTSTTSTTTSEKKPTPKIEEIIDDSEITSNINNTTTTTQSSSGETTSTTKSRNTKKA</sequence>
<keyword evidence="2" id="KW-1185">Reference proteome</keyword>
<evidence type="ECO:0000313" key="2">
    <source>
        <dbReference type="Proteomes" id="UP001165101"/>
    </source>
</evidence>